<gene>
    <name evidence="2" type="ORF">SAMN05216233_11211</name>
</gene>
<dbReference type="EMBL" id="FMUX01000012">
    <property type="protein sequence ID" value="SCY56925.1"/>
    <property type="molecule type" value="Genomic_DNA"/>
</dbReference>
<proteinExistence type="predicted"/>
<dbReference type="Proteomes" id="UP000198870">
    <property type="component" value="Unassembled WGS sequence"/>
</dbReference>
<dbReference type="AlphaFoldDB" id="A0A1G5GZ95"/>
<accession>A0A1G5GZ95</accession>
<dbReference type="InterPro" id="IPR025668">
    <property type="entry name" value="Tnp_DDE_dom"/>
</dbReference>
<organism evidence="2 3">
    <name type="scientific">Desulfoluna spongiiphila</name>
    <dbReference type="NCBI Taxonomy" id="419481"/>
    <lineage>
        <taxon>Bacteria</taxon>
        <taxon>Pseudomonadati</taxon>
        <taxon>Thermodesulfobacteriota</taxon>
        <taxon>Desulfobacteria</taxon>
        <taxon>Desulfobacterales</taxon>
        <taxon>Desulfolunaceae</taxon>
        <taxon>Desulfoluna</taxon>
    </lineage>
</organism>
<dbReference type="Pfam" id="PF13751">
    <property type="entry name" value="DDE_Tnp_1_6"/>
    <property type="match status" value="1"/>
</dbReference>
<evidence type="ECO:0000259" key="1">
    <source>
        <dbReference type="Pfam" id="PF13751"/>
    </source>
</evidence>
<protein>
    <submittedName>
        <fullName evidence="2">Transposase DDE domain-containing protein</fullName>
    </submittedName>
</protein>
<dbReference type="PANTHER" id="PTHR33408:SF2">
    <property type="entry name" value="TRANSPOSASE DDE DOMAIN-CONTAINING PROTEIN"/>
    <property type="match status" value="1"/>
</dbReference>
<evidence type="ECO:0000313" key="2">
    <source>
        <dbReference type="EMBL" id="SCY56925.1"/>
    </source>
</evidence>
<dbReference type="OrthoDB" id="5368695at2"/>
<keyword evidence="3" id="KW-1185">Reference proteome</keyword>
<sequence>MYDLEKKKLICPAGNELYIENSNFKDQKGLKGITYVAKKTDCKVCELRAKCIRRNKVEYRHVTVFTNTMRLIMIKRFDTPKGRFWYSRRMGTIEPVFSNIKSTLGQNRFTLRGRAKVDTQWKFFAMVHNIVKLARYAWCLAIGRWPRNSRW</sequence>
<dbReference type="PANTHER" id="PTHR33408">
    <property type="entry name" value="TRANSPOSASE"/>
    <property type="match status" value="1"/>
</dbReference>
<name>A0A1G5GZ95_9BACT</name>
<evidence type="ECO:0000313" key="3">
    <source>
        <dbReference type="Proteomes" id="UP000198870"/>
    </source>
</evidence>
<reference evidence="2 3" key="1">
    <citation type="submission" date="2016-10" db="EMBL/GenBank/DDBJ databases">
        <authorList>
            <person name="de Groot N.N."/>
        </authorList>
    </citation>
    <scope>NUCLEOTIDE SEQUENCE [LARGE SCALE GENOMIC DNA]</scope>
    <source>
        <strain evidence="2 3">AA1</strain>
    </source>
</reference>
<dbReference type="STRING" id="419481.SAMN05216233_11211"/>
<dbReference type="RefSeq" id="WP_092211838.1">
    <property type="nucleotide sequence ID" value="NZ_FMUX01000012.1"/>
</dbReference>
<feature type="domain" description="Transposase DDE" evidence="1">
    <location>
        <begin position="10"/>
        <end position="134"/>
    </location>
</feature>